<evidence type="ECO:0000313" key="1">
    <source>
        <dbReference type="EMBL" id="KAK1937820.1"/>
    </source>
</evidence>
<protein>
    <recommendedName>
        <fullName evidence="3">RxLR effector protein</fullName>
    </recommendedName>
</protein>
<reference evidence="1" key="1">
    <citation type="submission" date="2023-08" db="EMBL/GenBank/DDBJ databases">
        <title>Reference Genome Resource for the Citrus Pathogen Phytophthora citrophthora.</title>
        <authorList>
            <person name="Moller H."/>
            <person name="Coetzee B."/>
            <person name="Rose L.J."/>
            <person name="Van Niekerk J.M."/>
        </authorList>
    </citation>
    <scope>NUCLEOTIDE SEQUENCE</scope>
    <source>
        <strain evidence="1">STE-U-9442</strain>
    </source>
</reference>
<organism evidence="1 2">
    <name type="scientific">Phytophthora citrophthora</name>
    <dbReference type="NCBI Taxonomy" id="4793"/>
    <lineage>
        <taxon>Eukaryota</taxon>
        <taxon>Sar</taxon>
        <taxon>Stramenopiles</taxon>
        <taxon>Oomycota</taxon>
        <taxon>Peronosporomycetes</taxon>
        <taxon>Peronosporales</taxon>
        <taxon>Peronosporaceae</taxon>
        <taxon>Phytophthora</taxon>
    </lineage>
</organism>
<dbReference type="AlphaFoldDB" id="A0AAD9LIP3"/>
<dbReference type="EMBL" id="JASMQC010000019">
    <property type="protein sequence ID" value="KAK1937820.1"/>
    <property type="molecule type" value="Genomic_DNA"/>
</dbReference>
<name>A0AAD9LIP3_9STRA</name>
<keyword evidence="2" id="KW-1185">Reference proteome</keyword>
<comment type="caution">
    <text evidence="1">The sequence shown here is derived from an EMBL/GenBank/DDBJ whole genome shotgun (WGS) entry which is preliminary data.</text>
</comment>
<evidence type="ECO:0008006" key="3">
    <source>
        <dbReference type="Google" id="ProtNLM"/>
    </source>
</evidence>
<accession>A0AAD9LIP3</accession>
<dbReference type="Proteomes" id="UP001259832">
    <property type="component" value="Unassembled WGS sequence"/>
</dbReference>
<sequence>MTTNKLRDTQLHNERFLREEPTVVDTIATGDEERAGITTFLKNFLSKANNWLKDKTLATKLHFKAMSTKLDKTVEKLVAQGIDPDRVHRVLKLHKSSNTHVNGYPSGEYMLWEKLSAAWKLKYPNWVSKIPNSQ</sequence>
<gene>
    <name evidence="1" type="ORF">P3T76_009557</name>
</gene>
<proteinExistence type="predicted"/>
<evidence type="ECO:0000313" key="2">
    <source>
        <dbReference type="Proteomes" id="UP001259832"/>
    </source>
</evidence>